<dbReference type="InterPro" id="IPR036162">
    <property type="entry name" value="Resolvase-like_N_sf"/>
</dbReference>
<dbReference type="AlphaFoldDB" id="A0A9D5R9B1"/>
<evidence type="ECO:0000313" key="3">
    <source>
        <dbReference type="Proteomes" id="UP000806542"/>
    </source>
</evidence>
<dbReference type="SUPFAM" id="SSF53041">
    <property type="entry name" value="Resolvase-like"/>
    <property type="match status" value="1"/>
</dbReference>
<evidence type="ECO:0000313" key="2">
    <source>
        <dbReference type="EMBL" id="MBE5040842.1"/>
    </source>
</evidence>
<dbReference type="Gene3D" id="3.40.50.1390">
    <property type="entry name" value="Resolvase, N-terminal catalytic domain"/>
    <property type="match status" value="1"/>
</dbReference>
<dbReference type="InterPro" id="IPR006119">
    <property type="entry name" value="Resolv_N"/>
</dbReference>
<gene>
    <name evidence="2" type="ORF">INF28_10265</name>
</gene>
<dbReference type="Pfam" id="PF00239">
    <property type="entry name" value="Resolvase"/>
    <property type="match status" value="1"/>
</dbReference>
<dbReference type="RefSeq" id="WP_154557453.1">
    <property type="nucleotide sequence ID" value="NZ_JADCKB010000024.1"/>
</dbReference>
<feature type="domain" description="Resolvase/invertase-type recombinase catalytic" evidence="1">
    <location>
        <begin position="8"/>
        <end position="108"/>
    </location>
</feature>
<organism evidence="2 3">
    <name type="scientific">Ructibacterium gallinarum</name>
    <dbReference type="NCBI Taxonomy" id="2779355"/>
    <lineage>
        <taxon>Bacteria</taxon>
        <taxon>Bacillati</taxon>
        <taxon>Bacillota</taxon>
        <taxon>Clostridia</taxon>
        <taxon>Eubacteriales</taxon>
        <taxon>Oscillospiraceae</taxon>
        <taxon>Ructibacterium</taxon>
    </lineage>
</organism>
<dbReference type="SMART" id="SM00857">
    <property type="entry name" value="Resolvase"/>
    <property type="match status" value="1"/>
</dbReference>
<reference evidence="2" key="1">
    <citation type="submission" date="2020-10" db="EMBL/GenBank/DDBJ databases">
        <title>ChiBAC.</title>
        <authorList>
            <person name="Zenner C."/>
            <person name="Hitch T.C.A."/>
            <person name="Clavel T."/>
        </authorList>
    </citation>
    <scope>NUCLEOTIDE SEQUENCE</scope>
    <source>
        <strain evidence="2">DSM 107454</strain>
    </source>
</reference>
<keyword evidence="3" id="KW-1185">Reference proteome</keyword>
<accession>A0A9D5R9B1</accession>
<dbReference type="Proteomes" id="UP000806542">
    <property type="component" value="Unassembled WGS sequence"/>
</dbReference>
<comment type="caution">
    <text evidence="2">The sequence shown here is derived from an EMBL/GenBank/DDBJ whole genome shotgun (WGS) entry which is preliminary data.</text>
</comment>
<dbReference type="GO" id="GO:0003677">
    <property type="term" value="F:DNA binding"/>
    <property type="evidence" value="ECO:0007669"/>
    <property type="project" value="InterPro"/>
</dbReference>
<proteinExistence type="predicted"/>
<sequence length="110" mass="12641">MSKKKQKVVCYMRVATREQLNDREQELRQFAKKHDYEITDFVIEQRSGLAAYSETLNGLLQNQSVRNILMPNISGLSRNISVLQGILRTAEKNNKNIISTDGSCESYPIY</sequence>
<evidence type="ECO:0000259" key="1">
    <source>
        <dbReference type="SMART" id="SM00857"/>
    </source>
</evidence>
<dbReference type="GO" id="GO:0000150">
    <property type="term" value="F:DNA strand exchange activity"/>
    <property type="evidence" value="ECO:0007669"/>
    <property type="project" value="InterPro"/>
</dbReference>
<dbReference type="EMBL" id="JADCKB010000024">
    <property type="protein sequence ID" value="MBE5040842.1"/>
    <property type="molecule type" value="Genomic_DNA"/>
</dbReference>
<name>A0A9D5R9B1_9FIRM</name>
<protein>
    <submittedName>
        <fullName evidence="2">Recombinase family protein</fullName>
    </submittedName>
</protein>